<feature type="transmembrane region" description="Helical" evidence="1">
    <location>
        <begin position="39"/>
        <end position="57"/>
    </location>
</feature>
<evidence type="ECO:0000256" key="1">
    <source>
        <dbReference type="SAM" id="Phobius"/>
    </source>
</evidence>
<dbReference type="Proteomes" id="UP000292855">
    <property type="component" value="Unassembled WGS sequence"/>
</dbReference>
<proteinExistence type="predicted"/>
<sequence length="60" mass="7331">MCSLFFLRFLLLFFGFFLGEFLFLFFCFCLFFLLFGYQFFQFTDFAALLVAIVRKRFSII</sequence>
<dbReference type="EMBL" id="SGIT01000005">
    <property type="protein sequence ID" value="RZF58195.1"/>
    <property type="molecule type" value="Genomic_DNA"/>
</dbReference>
<dbReference type="AlphaFoldDB" id="A0A4Q6XGM3"/>
<keyword evidence="3" id="KW-1185">Reference proteome</keyword>
<keyword evidence="1" id="KW-0472">Membrane</keyword>
<keyword evidence="1" id="KW-0812">Transmembrane</keyword>
<evidence type="ECO:0000313" key="3">
    <source>
        <dbReference type="Proteomes" id="UP000292855"/>
    </source>
</evidence>
<accession>A0A4Q6XGM3</accession>
<gene>
    <name evidence="2" type="ORF">EWE74_19275</name>
</gene>
<comment type="caution">
    <text evidence="2">The sequence shown here is derived from an EMBL/GenBank/DDBJ whole genome shotgun (WGS) entry which is preliminary data.</text>
</comment>
<organism evidence="2 3">
    <name type="scientific">Sphingobacterium corticibacterium</name>
    <dbReference type="NCBI Taxonomy" id="2484746"/>
    <lineage>
        <taxon>Bacteria</taxon>
        <taxon>Pseudomonadati</taxon>
        <taxon>Bacteroidota</taxon>
        <taxon>Sphingobacteriia</taxon>
        <taxon>Sphingobacteriales</taxon>
        <taxon>Sphingobacteriaceae</taxon>
        <taxon>Sphingobacterium</taxon>
    </lineage>
</organism>
<name>A0A4Q6XGM3_9SPHI</name>
<evidence type="ECO:0000313" key="2">
    <source>
        <dbReference type="EMBL" id="RZF58195.1"/>
    </source>
</evidence>
<reference evidence="2 3" key="1">
    <citation type="submission" date="2019-02" db="EMBL/GenBank/DDBJ databases">
        <authorList>
            <person name="Li Y."/>
        </authorList>
    </citation>
    <scope>NUCLEOTIDE SEQUENCE [LARGE SCALE GENOMIC DNA]</scope>
    <source>
        <strain evidence="2 3">30C10-4-7</strain>
    </source>
</reference>
<feature type="transmembrane region" description="Helical" evidence="1">
    <location>
        <begin position="9"/>
        <end position="33"/>
    </location>
</feature>
<keyword evidence="1" id="KW-1133">Transmembrane helix</keyword>
<protein>
    <submittedName>
        <fullName evidence="2">Uncharacterized protein</fullName>
    </submittedName>
</protein>